<feature type="transmembrane region" description="Helical" evidence="9">
    <location>
        <begin position="817"/>
        <end position="839"/>
    </location>
</feature>
<dbReference type="Proteomes" id="UP001498771">
    <property type="component" value="Unassembled WGS sequence"/>
</dbReference>
<feature type="transmembrane region" description="Helical" evidence="9">
    <location>
        <begin position="736"/>
        <end position="754"/>
    </location>
</feature>
<feature type="transmembrane region" description="Helical" evidence="9">
    <location>
        <begin position="423"/>
        <end position="441"/>
    </location>
</feature>
<evidence type="ECO:0000256" key="6">
    <source>
        <dbReference type="ARBA" id="ARBA00022927"/>
    </source>
</evidence>
<feature type="transmembrane region" description="Helical" evidence="9">
    <location>
        <begin position="788"/>
        <end position="805"/>
    </location>
</feature>
<keyword evidence="4 9" id="KW-0812">Transmembrane</keyword>
<dbReference type="EMBL" id="JBBJBU010000001">
    <property type="protein sequence ID" value="KAK7208274.1"/>
    <property type="molecule type" value="Genomic_DNA"/>
</dbReference>
<evidence type="ECO:0000256" key="8">
    <source>
        <dbReference type="ARBA" id="ARBA00023136"/>
    </source>
</evidence>
<dbReference type="InterPro" id="IPR004648">
    <property type="entry name" value="Oligpept_transpt"/>
</dbReference>
<keyword evidence="6" id="KW-0653">Protein transport</keyword>
<protein>
    <submittedName>
        <fullName evidence="10">OPT oligopeptide transporter protein-domain-containing protein</fullName>
    </submittedName>
</protein>
<dbReference type="PANTHER" id="PTHR22601">
    <property type="entry name" value="ISP4 LIKE PROTEIN"/>
    <property type="match status" value="1"/>
</dbReference>
<feature type="transmembrane region" description="Helical" evidence="9">
    <location>
        <begin position="706"/>
        <end position="724"/>
    </location>
</feature>
<keyword evidence="11" id="KW-1185">Reference proteome</keyword>
<dbReference type="Pfam" id="PF03169">
    <property type="entry name" value="OPT"/>
    <property type="match status" value="1"/>
</dbReference>
<evidence type="ECO:0000313" key="10">
    <source>
        <dbReference type="EMBL" id="KAK7208274.1"/>
    </source>
</evidence>
<feature type="transmembrane region" description="Helical" evidence="9">
    <location>
        <begin position="280"/>
        <end position="301"/>
    </location>
</feature>
<evidence type="ECO:0000256" key="4">
    <source>
        <dbReference type="ARBA" id="ARBA00022692"/>
    </source>
</evidence>
<evidence type="ECO:0000256" key="1">
    <source>
        <dbReference type="ARBA" id="ARBA00004141"/>
    </source>
</evidence>
<dbReference type="GeneID" id="90036270"/>
<reference evidence="10 11" key="1">
    <citation type="submission" date="2024-03" db="EMBL/GenBank/DDBJ databases">
        <title>Genome-scale model development and genomic sequencing of the oleaginous clade Lipomyces.</title>
        <authorList>
            <consortium name="Lawrence Berkeley National Laboratory"/>
            <person name="Czajka J.J."/>
            <person name="Han Y."/>
            <person name="Kim J."/>
            <person name="Mondo S.J."/>
            <person name="Hofstad B.A."/>
            <person name="Robles A."/>
            <person name="Haridas S."/>
            <person name="Riley R."/>
            <person name="LaButti K."/>
            <person name="Pangilinan J."/>
            <person name="Andreopoulos W."/>
            <person name="Lipzen A."/>
            <person name="Yan J."/>
            <person name="Wang M."/>
            <person name="Ng V."/>
            <person name="Grigoriev I.V."/>
            <person name="Spatafora J.W."/>
            <person name="Magnuson J.K."/>
            <person name="Baker S.E."/>
            <person name="Pomraning K.R."/>
        </authorList>
    </citation>
    <scope>NUCLEOTIDE SEQUENCE [LARGE SCALE GENOMIC DNA]</scope>
    <source>
        <strain evidence="10 11">Phaff 52-87</strain>
    </source>
</reference>
<evidence type="ECO:0000313" key="11">
    <source>
        <dbReference type="Proteomes" id="UP001498771"/>
    </source>
</evidence>
<keyword evidence="5" id="KW-0571">Peptide transport</keyword>
<dbReference type="NCBIfam" id="TIGR00727">
    <property type="entry name" value="ISP4_OPT"/>
    <property type="match status" value="1"/>
</dbReference>
<keyword evidence="3" id="KW-0813">Transport</keyword>
<comment type="subcellular location">
    <subcellularLocation>
        <location evidence="1">Membrane</location>
        <topology evidence="1">Multi-pass membrane protein</topology>
    </subcellularLocation>
</comment>
<proteinExistence type="inferred from homology"/>
<feature type="transmembrane region" description="Helical" evidence="9">
    <location>
        <begin position="586"/>
        <end position="608"/>
    </location>
</feature>
<comment type="similarity">
    <text evidence="2">Belongs to the oligopeptide OPT transporter family.</text>
</comment>
<gene>
    <name evidence="10" type="ORF">BZA70DRAFT_254363</name>
</gene>
<evidence type="ECO:0000256" key="3">
    <source>
        <dbReference type="ARBA" id="ARBA00022448"/>
    </source>
</evidence>
<feature type="transmembrane region" description="Helical" evidence="9">
    <location>
        <begin position="346"/>
        <end position="370"/>
    </location>
</feature>
<comment type="caution">
    <text evidence="10">The sequence shown here is derived from an EMBL/GenBank/DDBJ whole genome shotgun (WGS) entry which is preliminary data.</text>
</comment>
<dbReference type="InterPro" id="IPR004813">
    <property type="entry name" value="OPT"/>
</dbReference>
<feature type="transmembrane region" description="Helical" evidence="9">
    <location>
        <begin position="673"/>
        <end position="694"/>
    </location>
</feature>
<evidence type="ECO:0000256" key="2">
    <source>
        <dbReference type="ARBA" id="ARBA00008807"/>
    </source>
</evidence>
<keyword evidence="7 9" id="KW-1133">Transmembrane helix</keyword>
<feature type="transmembrane region" description="Helical" evidence="9">
    <location>
        <begin position="493"/>
        <end position="514"/>
    </location>
</feature>
<organism evidence="10 11">
    <name type="scientific">Myxozyma melibiosi</name>
    <dbReference type="NCBI Taxonomy" id="54550"/>
    <lineage>
        <taxon>Eukaryota</taxon>
        <taxon>Fungi</taxon>
        <taxon>Dikarya</taxon>
        <taxon>Ascomycota</taxon>
        <taxon>Saccharomycotina</taxon>
        <taxon>Lipomycetes</taxon>
        <taxon>Lipomycetales</taxon>
        <taxon>Lipomycetaceae</taxon>
        <taxon>Myxozyma</taxon>
    </lineage>
</organism>
<sequence length="881" mass="99631">MGEYDEKSDAASSDGIKMEKNYGVKETVMDDPVIENAKNETDITVTELGLGPDLRQRALDRLNHEVHDDLVDILGNDPVLEYLLDMLLTMSTSEAIQVLTAAAEYHGDDTNFAARSLVKIQSLLAGEDAYGKGHEEYVLDLLIEATVLKFHSPYPEVRAVCDPMDDPSIPVETIRAYFLGICWVAAGSFINQMFTFRQPSLTIGATAIQILLYPCGKFLERVLPDWGFSIRGHRISLNPGPWNNKEQMLATLMVNVGSTSSNFMSYVVVMKLDRFFAQRWVDFGFIFLLNTSTQFFGFGLAGLLRRFVVYPAKAIWPSLLPTVMLNRTLLLPEEKHSIHGWTISRYKFFFIVLGCMMIYYWLPGFIFTALSTFNWMTWIAPNNKNLAIVTGSGIGLGYNPLTTFDWGVIGYTAPLAVPFFSLANQYSGMFIAGLIMLGLYYRNYKWMGHIPINSTSSFDNQGNKYNASRIVNDDLTLNLENYKNYSPPFLSMGYLMCYGSEFVMFTMSVVYIGLAEWRALKERFAGFYKALRYRGRSNFDNYDDALCRLMRAYPEVPDWWYLIILVLSLVFGIIACVVYPTNTPWWSIIVIIVICIFLIFPSAIIFSITGYELGFNDIAIVVAGYMIPEHAIANMICRVYGWNVDAQAESLIGDQKLGHYAKIPPRALLRGQLLATIIQTFVTIAAYNVLVQSFPDLCASDQSNRFVCPFPNALYTATLVWGVVGPKRMFETLYPMLKWAFLIGVLIGAPCYYTRVFLMRFKYLSWLKNFNPILCLAGMNLFQSGYNLSYYTPGLEMGFIFMYYIRRHYLAWWTKYNFVLTAALSAGVALCAILIFATLQVTNVSIPWWGRTVSNAGVDGDGTATVFPIPAKGYFGPDTWS</sequence>
<evidence type="ECO:0000256" key="9">
    <source>
        <dbReference type="SAM" id="Phobius"/>
    </source>
</evidence>
<name>A0ABR1FEI9_9ASCO</name>
<dbReference type="NCBIfam" id="TIGR00728">
    <property type="entry name" value="OPT_sfam"/>
    <property type="match status" value="1"/>
</dbReference>
<evidence type="ECO:0000256" key="7">
    <source>
        <dbReference type="ARBA" id="ARBA00022989"/>
    </source>
</evidence>
<dbReference type="RefSeq" id="XP_064771307.1">
    <property type="nucleotide sequence ID" value="XM_064910758.1"/>
</dbReference>
<keyword evidence="8 9" id="KW-0472">Membrane</keyword>
<feature type="transmembrane region" description="Helical" evidence="9">
    <location>
        <begin position="559"/>
        <end position="579"/>
    </location>
</feature>
<accession>A0ABR1FEI9</accession>
<evidence type="ECO:0000256" key="5">
    <source>
        <dbReference type="ARBA" id="ARBA00022856"/>
    </source>
</evidence>